<dbReference type="Gene3D" id="1.10.12.10">
    <property type="entry name" value="Lyase 2-enoyl-coa Hydratase, Chain A, domain 2"/>
    <property type="match status" value="1"/>
</dbReference>
<proteinExistence type="inferred from homology"/>
<accession>A0A2K9NKC6</accession>
<dbReference type="Gene3D" id="3.90.226.10">
    <property type="entry name" value="2-enoyl-CoA Hydratase, Chain A, domain 1"/>
    <property type="match status" value="1"/>
</dbReference>
<keyword evidence="4" id="KW-0413">Isomerase</keyword>
<dbReference type="InterPro" id="IPR014748">
    <property type="entry name" value="Enoyl-CoA_hydra_C"/>
</dbReference>
<dbReference type="Pfam" id="PF00378">
    <property type="entry name" value="ECH_1"/>
    <property type="match status" value="1"/>
</dbReference>
<dbReference type="InterPro" id="IPR051053">
    <property type="entry name" value="ECH/Chromodomain_protein"/>
</dbReference>
<keyword evidence="5" id="KW-0614">Plasmid</keyword>
<keyword evidence="6" id="KW-1185">Reference proteome</keyword>
<dbReference type="GO" id="GO:0004165">
    <property type="term" value="F:delta(3)-delta(2)-enoyl-CoA isomerase activity"/>
    <property type="evidence" value="ECO:0007669"/>
    <property type="project" value="UniProtKB-ARBA"/>
</dbReference>
<dbReference type="SUPFAM" id="SSF52096">
    <property type="entry name" value="ClpP/crotonase"/>
    <property type="match status" value="1"/>
</dbReference>
<keyword evidence="3" id="KW-0576">Peroxisome</keyword>
<evidence type="ECO:0000256" key="4">
    <source>
        <dbReference type="ARBA" id="ARBA00023235"/>
    </source>
</evidence>
<evidence type="ECO:0000256" key="2">
    <source>
        <dbReference type="ARBA" id="ARBA00005254"/>
    </source>
</evidence>
<dbReference type="Proteomes" id="UP000234752">
    <property type="component" value="Plasmid unnamed1"/>
</dbReference>
<dbReference type="InterPro" id="IPR029045">
    <property type="entry name" value="ClpP/crotonase-like_dom_sf"/>
</dbReference>
<name>A0A2K9NKC6_9PROT</name>
<evidence type="ECO:0000313" key="5">
    <source>
        <dbReference type="EMBL" id="AUN33524.1"/>
    </source>
</evidence>
<dbReference type="EMBL" id="CP025613">
    <property type="protein sequence ID" value="AUN33524.1"/>
    <property type="molecule type" value="Genomic_DNA"/>
</dbReference>
<protein>
    <submittedName>
        <fullName evidence="5">Enoyl-CoA hydratase</fullName>
    </submittedName>
</protein>
<comment type="subcellular location">
    <subcellularLocation>
        <location evidence="1">Peroxisome</location>
    </subcellularLocation>
</comment>
<reference evidence="5 6" key="1">
    <citation type="submission" date="2017-12" db="EMBL/GenBank/DDBJ databases">
        <title>Genomes of bacteria within cyanobacterial aggregates.</title>
        <authorList>
            <person name="Cai H."/>
        </authorList>
    </citation>
    <scope>NUCLEOTIDE SEQUENCE [LARGE SCALE GENOMIC DNA]</scope>
    <source>
        <strain evidence="5 6">TH16</strain>
        <plasmid evidence="5 6">unnamed1</plasmid>
    </source>
</reference>
<dbReference type="RefSeq" id="WP_102115034.1">
    <property type="nucleotide sequence ID" value="NZ_BMGN01000001.1"/>
</dbReference>
<dbReference type="AlphaFoldDB" id="A0A2K9NKC6"/>
<geneLocation type="plasmid" evidence="5 6">
    <name>unnamed1</name>
</geneLocation>
<gene>
    <name evidence="5" type="ORF">C0V82_24585</name>
</gene>
<evidence type="ECO:0000256" key="3">
    <source>
        <dbReference type="ARBA" id="ARBA00023140"/>
    </source>
</evidence>
<sequence>MSTVTTSDCLLYTRHGGEGVAEITFNRPNCLNALNLDMAAAFAEAATAAANDPKVRVLVLTGRGTSFMSGGDILAFHKLLSAPAAERRDHIARLIDFTHQAVTALRRMEKPVIAGIHGTAAGPGIGITLACDLVVASDRAIFQMAYGPLGTTPEAGATHALPRLVGSRRAAELALLDRRLTALEALELGIVNRICPAPMLAEETRCVARKLAGGAALASGRTKRLLYLSLEHNFQQQLAAERETFLSAIDSPEFAEGITAFVERRKPFFGKC</sequence>
<comment type="similarity">
    <text evidence="2">Belongs to the enoyl-CoA hydratase/isomerase family.</text>
</comment>
<dbReference type="OrthoDB" id="9781757at2"/>
<dbReference type="CDD" id="cd06558">
    <property type="entry name" value="crotonase-like"/>
    <property type="match status" value="1"/>
</dbReference>
<organism evidence="5 6">
    <name type="scientific">Niveispirillum cyanobacteriorum</name>
    <dbReference type="NCBI Taxonomy" id="1612173"/>
    <lineage>
        <taxon>Bacteria</taxon>
        <taxon>Pseudomonadati</taxon>
        <taxon>Pseudomonadota</taxon>
        <taxon>Alphaproteobacteria</taxon>
        <taxon>Rhodospirillales</taxon>
        <taxon>Azospirillaceae</taxon>
        <taxon>Niveispirillum</taxon>
    </lineage>
</organism>
<dbReference type="InterPro" id="IPR001753">
    <property type="entry name" value="Enoyl-CoA_hydra/iso"/>
</dbReference>
<dbReference type="PANTHER" id="PTHR43684">
    <property type="match status" value="1"/>
</dbReference>
<evidence type="ECO:0000256" key="1">
    <source>
        <dbReference type="ARBA" id="ARBA00004275"/>
    </source>
</evidence>
<dbReference type="PANTHER" id="PTHR43684:SF1">
    <property type="entry name" value="ENOYL-COA DELTA ISOMERASE 2"/>
    <property type="match status" value="1"/>
</dbReference>
<evidence type="ECO:0000313" key="6">
    <source>
        <dbReference type="Proteomes" id="UP000234752"/>
    </source>
</evidence>
<dbReference type="KEGG" id="ncb:C0V82_24585"/>